<organism evidence="1 2">
    <name type="scientific">Trifolium subterraneum</name>
    <name type="common">Subterranean clover</name>
    <dbReference type="NCBI Taxonomy" id="3900"/>
    <lineage>
        <taxon>Eukaryota</taxon>
        <taxon>Viridiplantae</taxon>
        <taxon>Streptophyta</taxon>
        <taxon>Embryophyta</taxon>
        <taxon>Tracheophyta</taxon>
        <taxon>Spermatophyta</taxon>
        <taxon>Magnoliopsida</taxon>
        <taxon>eudicotyledons</taxon>
        <taxon>Gunneridae</taxon>
        <taxon>Pentapetalae</taxon>
        <taxon>rosids</taxon>
        <taxon>fabids</taxon>
        <taxon>Fabales</taxon>
        <taxon>Fabaceae</taxon>
        <taxon>Papilionoideae</taxon>
        <taxon>50 kb inversion clade</taxon>
        <taxon>NPAAA clade</taxon>
        <taxon>Hologalegina</taxon>
        <taxon>IRL clade</taxon>
        <taxon>Trifolieae</taxon>
        <taxon>Trifolium</taxon>
    </lineage>
</organism>
<evidence type="ECO:0000313" key="1">
    <source>
        <dbReference type="EMBL" id="GAU37316.1"/>
    </source>
</evidence>
<dbReference type="Proteomes" id="UP000242715">
    <property type="component" value="Unassembled WGS sequence"/>
</dbReference>
<reference evidence="2" key="1">
    <citation type="journal article" date="2017" name="Front. Plant Sci.">
        <title>Climate Clever Clovers: New Paradigm to Reduce the Environmental Footprint of Ruminants by Breeding Low Methanogenic Forages Utilizing Haplotype Variation.</title>
        <authorList>
            <person name="Kaur P."/>
            <person name="Appels R."/>
            <person name="Bayer P.E."/>
            <person name="Keeble-Gagnere G."/>
            <person name="Wang J."/>
            <person name="Hirakawa H."/>
            <person name="Shirasawa K."/>
            <person name="Vercoe P."/>
            <person name="Stefanova K."/>
            <person name="Durmic Z."/>
            <person name="Nichols P."/>
            <person name="Revell C."/>
            <person name="Isobe S.N."/>
            <person name="Edwards D."/>
            <person name="Erskine W."/>
        </authorList>
    </citation>
    <scope>NUCLEOTIDE SEQUENCE [LARGE SCALE GENOMIC DNA]</scope>
    <source>
        <strain evidence="2">cv. Daliak</strain>
    </source>
</reference>
<evidence type="ECO:0000313" key="2">
    <source>
        <dbReference type="Proteomes" id="UP000242715"/>
    </source>
</evidence>
<proteinExistence type="predicted"/>
<dbReference type="AlphaFoldDB" id="A0A2Z6MZY6"/>
<name>A0A2Z6MZY6_TRISU</name>
<keyword evidence="2" id="KW-1185">Reference proteome</keyword>
<accession>A0A2Z6MZY6</accession>
<sequence>MMQFFKIQAKYYTKKDSNESLSEEFVAKNEIEIGITISDFEFSGVFFLFARHDFEDNESHSF</sequence>
<dbReference type="EMBL" id="DF973665">
    <property type="protein sequence ID" value="GAU37316.1"/>
    <property type="molecule type" value="Genomic_DNA"/>
</dbReference>
<protein>
    <submittedName>
        <fullName evidence="1">Uncharacterized protein</fullName>
    </submittedName>
</protein>
<gene>
    <name evidence="1" type="ORF">TSUD_354730</name>
</gene>